<comment type="caution">
    <text evidence="3">The sequence shown here is derived from an EMBL/GenBank/DDBJ whole genome shotgun (WGS) entry which is preliminary data.</text>
</comment>
<dbReference type="InterPro" id="IPR029069">
    <property type="entry name" value="HotDog_dom_sf"/>
</dbReference>
<evidence type="ECO:0000313" key="4">
    <source>
        <dbReference type="Proteomes" id="UP001265083"/>
    </source>
</evidence>
<sequence length="174" mass="18803">MDNVRPGSGLSDSPVADDVGILYAEDLRAGDVFELGTTSATEDEIIEFAKRFDPLPIHVDREAAAAGPFGGIIGSAAHSLALYSSLASRVFIPRLALVAGKGIETMRLPNPLRPDVIHTAGIEILEVAPRFRGEDLTTERADLRCAGRLVDDEGRVVLAMAPLQVIRYRMPQQR</sequence>
<reference evidence="3 4" key="1">
    <citation type="submission" date="2023-08" db="EMBL/GenBank/DDBJ databases">
        <title>Bioegradation of LLDPE and BLDPE plastic by marine bacteria from coast plastic debris.</title>
        <authorList>
            <person name="Rong Z."/>
        </authorList>
    </citation>
    <scope>NUCLEOTIDE SEQUENCE [LARGE SCALE GENOMIC DNA]</scope>
    <source>
        <strain evidence="3 4">Z-2</strain>
    </source>
</reference>
<dbReference type="EMBL" id="JAVLUS010000011">
    <property type="protein sequence ID" value="MDS1114957.1"/>
    <property type="molecule type" value="Genomic_DNA"/>
</dbReference>
<gene>
    <name evidence="3" type="ORF">RD149_14400</name>
</gene>
<comment type="similarity">
    <text evidence="1">Belongs to the enoyl-CoA hydratase/isomerase family.</text>
</comment>
<dbReference type="InterPro" id="IPR002539">
    <property type="entry name" value="MaoC-like_dom"/>
</dbReference>
<organism evidence="3 4">
    <name type="scientific">Gordonia westfalica</name>
    <dbReference type="NCBI Taxonomy" id="158898"/>
    <lineage>
        <taxon>Bacteria</taxon>
        <taxon>Bacillati</taxon>
        <taxon>Actinomycetota</taxon>
        <taxon>Actinomycetes</taxon>
        <taxon>Mycobacteriales</taxon>
        <taxon>Gordoniaceae</taxon>
        <taxon>Gordonia</taxon>
    </lineage>
</organism>
<dbReference type="Proteomes" id="UP001265083">
    <property type="component" value="Unassembled WGS sequence"/>
</dbReference>
<name>A0ABU2GV16_9ACTN</name>
<accession>A0ABU2GV16</accession>
<protein>
    <submittedName>
        <fullName evidence="3">MaoC/PaaZ C-terminal domain-containing protein</fullName>
    </submittedName>
</protein>
<proteinExistence type="inferred from homology"/>
<evidence type="ECO:0000256" key="1">
    <source>
        <dbReference type="ARBA" id="ARBA00005254"/>
    </source>
</evidence>
<evidence type="ECO:0000313" key="3">
    <source>
        <dbReference type="EMBL" id="MDS1114957.1"/>
    </source>
</evidence>
<dbReference type="SUPFAM" id="SSF54637">
    <property type="entry name" value="Thioesterase/thiol ester dehydrase-isomerase"/>
    <property type="match status" value="1"/>
</dbReference>
<dbReference type="RefSeq" id="WP_310950996.1">
    <property type="nucleotide sequence ID" value="NZ_JAVLUS010000011.1"/>
</dbReference>
<feature type="domain" description="MaoC-like" evidence="2">
    <location>
        <begin position="39"/>
        <end position="116"/>
    </location>
</feature>
<dbReference type="Pfam" id="PF01575">
    <property type="entry name" value="MaoC_dehydratas"/>
    <property type="match status" value="1"/>
</dbReference>
<dbReference type="Gene3D" id="3.10.129.10">
    <property type="entry name" value="Hotdog Thioesterase"/>
    <property type="match status" value="1"/>
</dbReference>
<evidence type="ECO:0000259" key="2">
    <source>
        <dbReference type="Pfam" id="PF01575"/>
    </source>
</evidence>
<keyword evidence="4" id="KW-1185">Reference proteome</keyword>